<feature type="compositionally biased region" description="Polar residues" evidence="1">
    <location>
        <begin position="80"/>
        <end position="92"/>
    </location>
</feature>
<dbReference type="InterPro" id="IPR013083">
    <property type="entry name" value="Znf_RING/FYVE/PHD"/>
</dbReference>
<reference evidence="2 3" key="1">
    <citation type="submission" date="2018-11" db="EMBL/GenBank/DDBJ databases">
        <authorList>
            <consortium name="Pathogen Informatics"/>
        </authorList>
    </citation>
    <scope>NUCLEOTIDE SEQUENCE [LARGE SCALE GENOMIC DNA]</scope>
    <source>
        <strain evidence="2 3">Zambia</strain>
    </source>
</reference>
<proteinExistence type="predicted"/>
<evidence type="ECO:0000313" key="3">
    <source>
        <dbReference type="Proteomes" id="UP000277204"/>
    </source>
</evidence>
<dbReference type="Proteomes" id="UP000277204">
    <property type="component" value="Unassembled WGS sequence"/>
</dbReference>
<keyword evidence="3" id="KW-1185">Reference proteome</keyword>
<dbReference type="STRING" id="48269.A0A183LXK6"/>
<dbReference type="InterPro" id="IPR011011">
    <property type="entry name" value="Znf_FYVE_PHD"/>
</dbReference>
<protein>
    <submittedName>
        <fullName evidence="2">Uncharacterized protein</fullName>
    </submittedName>
</protein>
<evidence type="ECO:0000313" key="2">
    <source>
        <dbReference type="EMBL" id="VDO81930.1"/>
    </source>
</evidence>
<evidence type="ECO:0000256" key="1">
    <source>
        <dbReference type="SAM" id="MobiDB-lite"/>
    </source>
</evidence>
<dbReference type="Gene3D" id="3.30.40.10">
    <property type="entry name" value="Zinc/RING finger domain, C3HC4 (zinc finger)"/>
    <property type="match status" value="1"/>
</dbReference>
<dbReference type="SUPFAM" id="SSF57903">
    <property type="entry name" value="FYVE/PHD zinc finger"/>
    <property type="match status" value="1"/>
</dbReference>
<organism evidence="2 3">
    <name type="scientific">Schistosoma margrebowiei</name>
    <dbReference type="NCBI Taxonomy" id="48269"/>
    <lineage>
        <taxon>Eukaryota</taxon>
        <taxon>Metazoa</taxon>
        <taxon>Spiralia</taxon>
        <taxon>Lophotrochozoa</taxon>
        <taxon>Platyhelminthes</taxon>
        <taxon>Trematoda</taxon>
        <taxon>Digenea</taxon>
        <taxon>Strigeidida</taxon>
        <taxon>Schistosomatoidea</taxon>
        <taxon>Schistosomatidae</taxon>
        <taxon>Schistosoma</taxon>
    </lineage>
</organism>
<gene>
    <name evidence="2" type="ORF">SMRZ_LOCUS8531</name>
</gene>
<feature type="region of interest" description="Disordered" evidence="1">
    <location>
        <begin position="202"/>
        <end position="221"/>
    </location>
</feature>
<dbReference type="EMBL" id="UZAI01003732">
    <property type="protein sequence ID" value="VDO81930.1"/>
    <property type="molecule type" value="Genomic_DNA"/>
</dbReference>
<dbReference type="AlphaFoldDB" id="A0A183LXK6"/>
<feature type="region of interest" description="Disordered" evidence="1">
    <location>
        <begin position="80"/>
        <end position="99"/>
    </location>
</feature>
<accession>A0A183LXK6</accession>
<name>A0A183LXK6_9TREM</name>
<sequence>MKNSCKRPGCCFAVTSVIRYDNCKGWFHEACTDLTATAYNILSKSDHKWECVTCSTDAEVLLSNIIVPLTGVRNKLSANFENDSHKTGGQTRARNEKQNRDVDRYAIDGACISTNDDTLKFSTIITSTVIDSLIKLGSPSSESLNATVVPKNTVGDWTNVNRTKKNQASPSKLNNPRVVWKSTGDLVTQSTSKNVRPVIKEPRIQKRASTSKQQGAKPERIGKPEKIITLCDDPLIIMNLKGNPDLLLSL</sequence>